<proteinExistence type="inferred from homology"/>
<dbReference type="SUPFAM" id="SSF53738">
    <property type="entry name" value="Phosphoglucomutase, first 3 domains"/>
    <property type="match status" value="1"/>
</dbReference>
<dbReference type="Gene3D" id="3.40.120.10">
    <property type="entry name" value="Alpha-D-Glucose-1,6-Bisphosphate, subunit A, domain 3"/>
    <property type="match status" value="3"/>
</dbReference>
<dbReference type="GO" id="GO:0016868">
    <property type="term" value="F:intramolecular phosphotransferase activity"/>
    <property type="evidence" value="ECO:0007669"/>
    <property type="project" value="InterPro"/>
</dbReference>
<comment type="similarity">
    <text evidence="2">Belongs to the phosphohexose mutase family.</text>
</comment>
<evidence type="ECO:0000256" key="1">
    <source>
        <dbReference type="ARBA" id="ARBA00007274"/>
    </source>
</evidence>
<dbReference type="Proteomes" id="UP000297014">
    <property type="component" value="Unassembled WGS sequence"/>
</dbReference>
<feature type="domain" description="Alpha-D-phosphohexomutase alpha/beta/alpha" evidence="4">
    <location>
        <begin position="385"/>
        <end position="506"/>
    </location>
</feature>
<feature type="domain" description="Nucleotidyl transferase" evidence="3">
    <location>
        <begin position="2"/>
        <end position="232"/>
    </location>
</feature>
<dbReference type="OrthoDB" id="9801899at2"/>
<keyword evidence="8" id="KW-1185">Reference proteome</keyword>
<dbReference type="InterPro" id="IPR011004">
    <property type="entry name" value="Trimer_LpxA-like_sf"/>
</dbReference>
<dbReference type="eggNOG" id="COG1208">
    <property type="taxonomic scope" value="Bacteria"/>
</dbReference>
<dbReference type="RefSeq" id="WP_003323815.1">
    <property type="nucleotide sequence ID" value="NZ_ALPT02000088.1"/>
</dbReference>
<dbReference type="AlphaFoldDB" id="A0A094WJ50"/>
<dbReference type="InterPro" id="IPR036900">
    <property type="entry name" value="A-D-PHexomutase_C_sf"/>
</dbReference>
<dbReference type="Gene3D" id="2.160.10.10">
    <property type="entry name" value="Hexapeptide repeat proteins"/>
    <property type="match status" value="1"/>
</dbReference>
<dbReference type="InterPro" id="IPR005835">
    <property type="entry name" value="NTP_transferase_dom"/>
</dbReference>
<dbReference type="InterPro" id="IPR016055">
    <property type="entry name" value="A-D-PHexomutase_a/b/a-I/II/III"/>
</dbReference>
<dbReference type="PANTHER" id="PTHR22572">
    <property type="entry name" value="SUGAR-1-PHOSPHATE GUANYL TRANSFERASE"/>
    <property type="match status" value="1"/>
</dbReference>
<protein>
    <submittedName>
        <fullName evidence="6">Nucleoside-diphosphate-sugar pyrophosphorylase</fullName>
    </submittedName>
</protein>
<evidence type="ECO:0000259" key="5">
    <source>
        <dbReference type="Pfam" id="PF25087"/>
    </source>
</evidence>
<dbReference type="SUPFAM" id="SSF51161">
    <property type="entry name" value="Trimeric LpxA-like enzymes"/>
    <property type="match status" value="1"/>
</dbReference>
<dbReference type="GO" id="GO:0005975">
    <property type="term" value="P:carbohydrate metabolic process"/>
    <property type="evidence" value="ECO:0007669"/>
    <property type="project" value="InterPro"/>
</dbReference>
<dbReference type="EMBL" id="JALP01000070">
    <property type="protein sequence ID" value="THG91433.1"/>
    <property type="molecule type" value="Genomic_DNA"/>
</dbReference>
<dbReference type="Gene3D" id="3.30.310.50">
    <property type="entry name" value="Alpha-D-phosphohexomutase, C-terminal domain"/>
    <property type="match status" value="1"/>
</dbReference>
<organism evidence="6 8">
    <name type="scientific">Alkalihalobacillus alcalophilus ATCC 27647 = CGMCC 1.3604</name>
    <dbReference type="NCBI Taxonomy" id="1218173"/>
    <lineage>
        <taxon>Bacteria</taxon>
        <taxon>Bacillati</taxon>
        <taxon>Bacillota</taxon>
        <taxon>Bacilli</taxon>
        <taxon>Bacillales</taxon>
        <taxon>Bacillaceae</taxon>
        <taxon>Alkalihalobacillus</taxon>
    </lineage>
</organism>
<reference evidence="7 9" key="2">
    <citation type="submission" date="2014-01" db="EMBL/GenBank/DDBJ databases">
        <title>Draft genome sequencing of Bacillus alcalophilus CGMCC 1.3604.</title>
        <authorList>
            <person name="Yang J."/>
            <person name="Diao L."/>
            <person name="Yang S."/>
        </authorList>
    </citation>
    <scope>NUCLEOTIDE SEQUENCE [LARGE SCALE GENOMIC DNA]</scope>
    <source>
        <strain evidence="7 9">CGMCC 1.3604</strain>
    </source>
</reference>
<evidence type="ECO:0000259" key="3">
    <source>
        <dbReference type="Pfam" id="PF00483"/>
    </source>
</evidence>
<comment type="similarity">
    <text evidence="1">Belongs to the transferase hexapeptide repeat family.</text>
</comment>
<dbReference type="InterPro" id="IPR056729">
    <property type="entry name" value="GMPPB_C"/>
</dbReference>
<name>A0A094WJ50_ALKAL</name>
<dbReference type="SUPFAM" id="SSF55957">
    <property type="entry name" value="Phosphoglucomutase, C-terminal domain"/>
    <property type="match status" value="1"/>
</dbReference>
<gene>
    <name evidence="7" type="ORF">AJ85_05025</name>
    <name evidence="6" type="ORF">BALCAV_0218975</name>
</gene>
<dbReference type="Pfam" id="PF00483">
    <property type="entry name" value="NTP_transferase"/>
    <property type="match status" value="1"/>
</dbReference>
<dbReference type="STRING" id="1218173.BALCAV_0218975"/>
<evidence type="ECO:0000313" key="8">
    <source>
        <dbReference type="Proteomes" id="UP000002754"/>
    </source>
</evidence>
<dbReference type="InterPro" id="IPR029044">
    <property type="entry name" value="Nucleotide-diphossugar_trans"/>
</dbReference>
<dbReference type="EMBL" id="ALPT02000088">
    <property type="protein sequence ID" value="KGA95988.1"/>
    <property type="molecule type" value="Genomic_DNA"/>
</dbReference>
<dbReference type="Pfam" id="PF25087">
    <property type="entry name" value="GMPPB_C"/>
    <property type="match status" value="1"/>
</dbReference>
<evidence type="ECO:0000313" key="6">
    <source>
        <dbReference type="EMBL" id="KGA95988.1"/>
    </source>
</evidence>
<reference evidence="6 8" key="1">
    <citation type="journal article" date="2014" name="Genome Announc.">
        <title>Draft Genome Sequence of Bacillus alcalophilus AV1934, a Classic Alkaliphile Isolated from Human Feces in 1934.</title>
        <authorList>
            <person name="Attie O."/>
            <person name="Jayaprakash A."/>
            <person name="Shah H."/>
            <person name="Paulsen I.T."/>
            <person name="Morino M."/>
            <person name="Takahashi Y."/>
            <person name="Narumi I."/>
            <person name="Sachidanandam R."/>
            <person name="Satoh K."/>
            <person name="Ito M."/>
            <person name="Krulwich T.A."/>
        </authorList>
    </citation>
    <scope>NUCLEOTIDE SEQUENCE [LARGE SCALE GENOMIC DNA]</scope>
    <source>
        <strain evidence="6 8">AV1934</strain>
    </source>
</reference>
<dbReference type="SUPFAM" id="SSF53448">
    <property type="entry name" value="Nucleotide-diphospho-sugar transferases"/>
    <property type="match status" value="1"/>
</dbReference>
<dbReference type="Proteomes" id="UP000002754">
    <property type="component" value="Unassembled WGS sequence"/>
</dbReference>
<dbReference type="Gene3D" id="3.90.550.10">
    <property type="entry name" value="Spore Coat Polysaccharide Biosynthesis Protein SpsA, Chain A"/>
    <property type="match status" value="1"/>
</dbReference>
<evidence type="ECO:0000313" key="9">
    <source>
        <dbReference type="Proteomes" id="UP000297014"/>
    </source>
</evidence>
<dbReference type="InterPro" id="IPR050486">
    <property type="entry name" value="Mannose-1P_guanyltransferase"/>
</dbReference>
<dbReference type="eggNOG" id="COG1109">
    <property type="taxonomic scope" value="Bacteria"/>
</dbReference>
<dbReference type="InterPro" id="IPR005844">
    <property type="entry name" value="A-D-PHexomutase_a/b/a-I"/>
</dbReference>
<accession>A0A094WJ50</accession>
<sequence length="801" mass="89027">MKGVIMAGGKGTRLRPLTCKRPKPMVPLVQKPVMQYSIEWLRDCGITDIAVTVQYLPDVIKDYFGDGSALGVNLTYFEETTPLGTAGSVKQAEQFLDEPFVVVSGDALTDLNLIDGIEFHEQNDSLVTIFMKQVEDPTEFGVIMTNEQNEIVRFLEKPSWSEVFSDTVNTGIYVMDPKIFTYIEADKMVDFSKEVFPKVLADQAGLYGFEATGYWSDIGNINQYRQAHFDLLDGKVRATIAGTEFGTDIWVEGHVVIEEGAEIVGPVSIGEGTRIRQGAKIGPYTIIGKDSIIDHSASLKRSILWERGYVGDSSELRGVTVCEQVQIGQAVRAFEDSIVGAQTVIQDQATLQPEVKIWPNKKVQAGRVVSKSLIWNEGSVVQSVFKGHRVSGLANVEMTPDFVSKLGLAYGSLYLKGKNIHIATDGHPFSNLLKMTVAQSIQAIGHHVRDVGKTVIPVFRSGLENEQGDGGVFIKVQQKNQNKVELEFYGEKGFPITTNAQREMVQNLGMDSFKLTSFDSIGNYAREIAVDQHYVKRLISSLDVKAIQNRSWKVVVSGDGDANSLDILWRELNCHVVKAAPQLSMTEFSDYIVEQKADIGFIFDESLQTLSVLNRDGALLSDEDHLSLYVYLELEKGEKEKVAIPVYAGSALEEIAASYESTTLVRTKGSTLAMMETENTVQLCFYDAIYAAANLLNVLTIQKASLDTILNSFPKESIYFEEVTCHTEQKGMVMRKLMEQFQGNHLDLIDGVKVSHQEGGWTFIVPAQDEPIFTIYSQATEPIKAKQNTQIYVEKIKQIKQ</sequence>
<comment type="caution">
    <text evidence="6">The sequence shown here is derived from an EMBL/GenBank/DDBJ whole genome shotgun (WGS) entry which is preliminary data.</text>
</comment>
<evidence type="ECO:0000313" key="7">
    <source>
        <dbReference type="EMBL" id="THG91433.1"/>
    </source>
</evidence>
<evidence type="ECO:0000256" key="2">
    <source>
        <dbReference type="ARBA" id="ARBA00010231"/>
    </source>
</evidence>
<evidence type="ECO:0000259" key="4">
    <source>
        <dbReference type="Pfam" id="PF02878"/>
    </source>
</evidence>
<feature type="domain" description="Mannose-1-phosphate guanyltransferase C-terminal" evidence="5">
    <location>
        <begin position="263"/>
        <end position="365"/>
    </location>
</feature>
<dbReference type="Pfam" id="PF02878">
    <property type="entry name" value="PGM_PMM_I"/>
    <property type="match status" value="1"/>
</dbReference>
<dbReference type="CDD" id="cd04181">
    <property type="entry name" value="NTP_transferase"/>
    <property type="match status" value="1"/>
</dbReference>